<dbReference type="KEGG" id="mmed:Mame_02053"/>
<comment type="similarity">
    <text evidence="7">Belongs to the binding-protein-dependent transport system permease family.</text>
</comment>
<evidence type="ECO:0000256" key="5">
    <source>
        <dbReference type="ARBA" id="ARBA00022989"/>
    </source>
</evidence>
<keyword evidence="5 7" id="KW-1133">Transmembrane helix</keyword>
<dbReference type="EMBL" id="CP020330">
    <property type="protein sequence ID" value="AQZ51391.1"/>
    <property type="molecule type" value="Genomic_DNA"/>
</dbReference>
<feature type="transmembrane region" description="Helical" evidence="7">
    <location>
        <begin position="133"/>
        <end position="157"/>
    </location>
</feature>
<evidence type="ECO:0000256" key="2">
    <source>
        <dbReference type="ARBA" id="ARBA00022448"/>
    </source>
</evidence>
<dbReference type="RefSeq" id="WP_018062741.1">
    <property type="nucleotide sequence ID" value="NZ_AQWH01000001.1"/>
</dbReference>
<keyword evidence="10" id="KW-1185">Reference proteome</keyword>
<sequence length="288" mass="30957">MAETLHQPVPEPMILPRMGNRVWTLSFASLGLALILFVPVAVQMAGSAGVAPDFAARLSPPDWQHWFGTDQMGHDMLARTLKGLNTSLWVGLVASTCSVLIATVLAIVSIVGGKWVDGLVSLLVDAAIGLPHLVLLILICFALGGGPVAVTLAVALTHWPRLTRILRAEVLQIRQAPYVVAARHFGRSWASIAFGHILPHLLPQMLVGLVLMFPHAILHEASLTFLGFGLDPTRPAIGVMLADSMRYLTAGKWWLGLFPGLCLLALVLCFDAVGNGLRLILDPRTAET</sequence>
<gene>
    <name evidence="9" type="primary">ddpC_7</name>
    <name evidence="9" type="ORF">Mame_02053</name>
</gene>
<reference evidence="9 10" key="1">
    <citation type="submission" date="2017-03" db="EMBL/GenBank/DDBJ databases">
        <title>Foreign affairs: Plasmid Transfer between Roseobacters and Rhizobia.</title>
        <authorList>
            <person name="Bartling P."/>
            <person name="Bunk B."/>
            <person name="Overmann J."/>
            <person name="Brinkmann H."/>
            <person name="Petersen J."/>
        </authorList>
    </citation>
    <scope>NUCLEOTIDE SEQUENCE [LARGE SCALE GENOMIC DNA]</scope>
    <source>
        <strain evidence="9 10">MACL11</strain>
    </source>
</reference>
<evidence type="ECO:0000313" key="10">
    <source>
        <dbReference type="Proteomes" id="UP000191135"/>
    </source>
</evidence>
<name>A0A1U9Z119_9HYPH</name>
<keyword evidence="2 7" id="KW-0813">Transport</keyword>
<evidence type="ECO:0000259" key="8">
    <source>
        <dbReference type="PROSITE" id="PS50928"/>
    </source>
</evidence>
<dbReference type="Pfam" id="PF00528">
    <property type="entry name" value="BPD_transp_1"/>
    <property type="match status" value="1"/>
</dbReference>
<evidence type="ECO:0000256" key="7">
    <source>
        <dbReference type="RuleBase" id="RU363032"/>
    </source>
</evidence>
<dbReference type="CDD" id="cd06261">
    <property type="entry name" value="TM_PBP2"/>
    <property type="match status" value="1"/>
</dbReference>
<dbReference type="InterPro" id="IPR050366">
    <property type="entry name" value="BP-dependent_transpt_permease"/>
</dbReference>
<dbReference type="SUPFAM" id="SSF161098">
    <property type="entry name" value="MetI-like"/>
    <property type="match status" value="1"/>
</dbReference>
<comment type="subcellular location">
    <subcellularLocation>
        <location evidence="1 7">Cell membrane</location>
        <topology evidence="1 7">Multi-pass membrane protein</topology>
    </subcellularLocation>
</comment>
<organism evidence="9 10">
    <name type="scientific">Martelella mediterranea DSM 17316</name>
    <dbReference type="NCBI Taxonomy" id="1122214"/>
    <lineage>
        <taxon>Bacteria</taxon>
        <taxon>Pseudomonadati</taxon>
        <taxon>Pseudomonadota</taxon>
        <taxon>Alphaproteobacteria</taxon>
        <taxon>Hyphomicrobiales</taxon>
        <taxon>Aurantimonadaceae</taxon>
        <taxon>Martelella</taxon>
    </lineage>
</organism>
<dbReference type="InterPro" id="IPR035906">
    <property type="entry name" value="MetI-like_sf"/>
</dbReference>
<keyword evidence="6 7" id="KW-0472">Membrane</keyword>
<dbReference type="GO" id="GO:0005886">
    <property type="term" value="C:plasma membrane"/>
    <property type="evidence" value="ECO:0007669"/>
    <property type="project" value="UniProtKB-SubCell"/>
</dbReference>
<feature type="domain" description="ABC transmembrane type-1" evidence="8">
    <location>
        <begin position="84"/>
        <end position="274"/>
    </location>
</feature>
<evidence type="ECO:0000256" key="3">
    <source>
        <dbReference type="ARBA" id="ARBA00022475"/>
    </source>
</evidence>
<dbReference type="Proteomes" id="UP000191135">
    <property type="component" value="Chromosome"/>
</dbReference>
<dbReference type="PANTHER" id="PTHR43386:SF23">
    <property type="entry name" value="ABC TRANSPORTER"/>
    <property type="match status" value="1"/>
</dbReference>
<dbReference type="GO" id="GO:0055085">
    <property type="term" value="P:transmembrane transport"/>
    <property type="evidence" value="ECO:0007669"/>
    <property type="project" value="InterPro"/>
</dbReference>
<evidence type="ECO:0000256" key="1">
    <source>
        <dbReference type="ARBA" id="ARBA00004651"/>
    </source>
</evidence>
<dbReference type="PANTHER" id="PTHR43386">
    <property type="entry name" value="OLIGOPEPTIDE TRANSPORT SYSTEM PERMEASE PROTEIN APPC"/>
    <property type="match status" value="1"/>
</dbReference>
<keyword evidence="4 7" id="KW-0812">Transmembrane</keyword>
<dbReference type="PROSITE" id="PS50928">
    <property type="entry name" value="ABC_TM1"/>
    <property type="match status" value="1"/>
</dbReference>
<evidence type="ECO:0000313" key="9">
    <source>
        <dbReference type="EMBL" id="AQZ51391.1"/>
    </source>
</evidence>
<evidence type="ECO:0000256" key="6">
    <source>
        <dbReference type="ARBA" id="ARBA00023136"/>
    </source>
</evidence>
<dbReference type="AlphaFoldDB" id="A0A1U9Z119"/>
<accession>A0A1U9Z119</accession>
<protein>
    <submittedName>
        <fullName evidence="9">Putative D,D-dipeptide transport system permease protein DdpC</fullName>
    </submittedName>
</protein>
<feature type="transmembrane region" description="Helical" evidence="7">
    <location>
        <begin position="22"/>
        <end position="42"/>
    </location>
</feature>
<keyword evidence="3" id="KW-1003">Cell membrane</keyword>
<evidence type="ECO:0000256" key="4">
    <source>
        <dbReference type="ARBA" id="ARBA00022692"/>
    </source>
</evidence>
<dbReference type="STRING" id="1122214.Mame_02053"/>
<proteinExistence type="inferred from homology"/>
<feature type="transmembrane region" description="Helical" evidence="7">
    <location>
        <begin position="88"/>
        <end position="113"/>
    </location>
</feature>
<dbReference type="eggNOG" id="COG1173">
    <property type="taxonomic scope" value="Bacteria"/>
</dbReference>
<feature type="transmembrane region" description="Helical" evidence="7">
    <location>
        <begin position="253"/>
        <end position="274"/>
    </location>
</feature>
<dbReference type="InterPro" id="IPR000515">
    <property type="entry name" value="MetI-like"/>
</dbReference>
<dbReference type="Gene3D" id="1.10.3720.10">
    <property type="entry name" value="MetI-like"/>
    <property type="match status" value="1"/>
</dbReference>